<dbReference type="PANTHER" id="PTHR47438">
    <property type="entry name" value="PHOSPHATE METABOLISM PROTEIN 8-RELATED"/>
    <property type="match status" value="1"/>
</dbReference>
<dbReference type="GO" id="GO:0008252">
    <property type="term" value="F:nucleotidase activity"/>
    <property type="evidence" value="ECO:0007669"/>
    <property type="project" value="TreeGrafter"/>
</dbReference>
<dbReference type="AlphaFoldDB" id="C1MNT3"/>
<dbReference type="InterPro" id="IPR006439">
    <property type="entry name" value="HAD-SF_hydro_IA"/>
</dbReference>
<name>C1MNT3_MICPC</name>
<evidence type="ECO:0000313" key="2">
    <source>
        <dbReference type="Proteomes" id="UP000001876"/>
    </source>
</evidence>
<reference evidence="1 2" key="1">
    <citation type="journal article" date="2009" name="Science">
        <title>Green evolution and dynamic adaptations revealed by genomes of the marine picoeukaryotes Micromonas.</title>
        <authorList>
            <person name="Worden A.Z."/>
            <person name="Lee J.H."/>
            <person name="Mock T."/>
            <person name="Rouze P."/>
            <person name="Simmons M.P."/>
            <person name="Aerts A.L."/>
            <person name="Allen A.E."/>
            <person name="Cuvelier M.L."/>
            <person name="Derelle E."/>
            <person name="Everett M.V."/>
            <person name="Foulon E."/>
            <person name="Grimwood J."/>
            <person name="Gundlach H."/>
            <person name="Henrissat B."/>
            <person name="Napoli C."/>
            <person name="McDonald S.M."/>
            <person name="Parker M.S."/>
            <person name="Rombauts S."/>
            <person name="Salamov A."/>
            <person name="Von Dassow P."/>
            <person name="Badger J.H."/>
            <person name="Coutinho P.M."/>
            <person name="Demir E."/>
            <person name="Dubchak I."/>
            <person name="Gentemann C."/>
            <person name="Eikrem W."/>
            <person name="Gready J.E."/>
            <person name="John U."/>
            <person name="Lanier W."/>
            <person name="Lindquist E.A."/>
            <person name="Lucas S."/>
            <person name="Mayer K.F."/>
            <person name="Moreau H."/>
            <person name="Not F."/>
            <person name="Otillar R."/>
            <person name="Panaud O."/>
            <person name="Pangilinan J."/>
            <person name="Paulsen I."/>
            <person name="Piegu B."/>
            <person name="Poliakov A."/>
            <person name="Robbens S."/>
            <person name="Schmutz J."/>
            <person name="Toulza E."/>
            <person name="Wyss T."/>
            <person name="Zelensky A."/>
            <person name="Zhou K."/>
            <person name="Armbrust E.V."/>
            <person name="Bhattacharya D."/>
            <person name="Goodenough U.W."/>
            <person name="Van de Peer Y."/>
            <person name="Grigoriev I.V."/>
        </authorList>
    </citation>
    <scope>NUCLEOTIDE SEQUENCE [LARGE SCALE GENOMIC DNA]</scope>
    <source>
        <strain evidence="1 2">CCMP1545</strain>
    </source>
</reference>
<dbReference type="STRING" id="564608.C1MNT3"/>
<dbReference type="Proteomes" id="UP000001876">
    <property type="component" value="Unassembled WGS sequence"/>
</dbReference>
<dbReference type="Pfam" id="PF00702">
    <property type="entry name" value="Hydrolase"/>
    <property type="match status" value="1"/>
</dbReference>
<organism evidence="2">
    <name type="scientific">Micromonas pusilla (strain CCMP1545)</name>
    <name type="common">Picoplanktonic green alga</name>
    <dbReference type="NCBI Taxonomy" id="564608"/>
    <lineage>
        <taxon>Eukaryota</taxon>
        <taxon>Viridiplantae</taxon>
        <taxon>Chlorophyta</taxon>
        <taxon>Mamiellophyceae</taxon>
        <taxon>Mamiellales</taxon>
        <taxon>Mamiellaceae</taxon>
        <taxon>Micromonas</taxon>
    </lineage>
</organism>
<dbReference type="KEGG" id="mpp:MICPUCDRAFT_56019"/>
<dbReference type="Gene3D" id="3.40.50.1000">
    <property type="entry name" value="HAD superfamily/HAD-like"/>
    <property type="match status" value="1"/>
</dbReference>
<accession>C1MNT3</accession>
<dbReference type="SFLD" id="SFLDG01129">
    <property type="entry name" value="C1.5:_HAD__Beta-PGM__Phosphata"/>
    <property type="match status" value="1"/>
</dbReference>
<protein>
    <submittedName>
        <fullName evidence="1">Predicted protein</fullName>
    </submittedName>
</protein>
<dbReference type="SFLD" id="SFLDS00003">
    <property type="entry name" value="Haloacid_Dehalogenase"/>
    <property type="match status" value="1"/>
</dbReference>
<dbReference type="InterPro" id="IPR010237">
    <property type="entry name" value="Pyr-5-nucltdase"/>
</dbReference>
<evidence type="ECO:0000313" key="1">
    <source>
        <dbReference type="EMBL" id="EEH58810.1"/>
    </source>
</evidence>
<dbReference type="RefSeq" id="XP_003057165.1">
    <property type="nucleotide sequence ID" value="XM_003057119.1"/>
</dbReference>
<dbReference type="SUPFAM" id="SSF56784">
    <property type="entry name" value="HAD-like"/>
    <property type="match status" value="1"/>
</dbReference>
<dbReference type="EMBL" id="GG663737">
    <property type="protein sequence ID" value="EEH58810.1"/>
    <property type="molecule type" value="Genomic_DNA"/>
</dbReference>
<dbReference type="eggNOG" id="KOG3109">
    <property type="taxonomic scope" value="Eukaryota"/>
</dbReference>
<dbReference type="InterPro" id="IPR052791">
    <property type="entry name" value="SSM1_domain"/>
</dbReference>
<dbReference type="InterPro" id="IPR023214">
    <property type="entry name" value="HAD_sf"/>
</dbReference>
<dbReference type="PANTHER" id="PTHR47438:SF1">
    <property type="entry name" value="PHOSPHATE METABOLISM PROTEIN 8-RELATED"/>
    <property type="match status" value="1"/>
</dbReference>
<proteinExistence type="predicted"/>
<sequence>MATTNGDRAKPAVVFFDCDDCLYKNDWRVANMITEKIESFCSDRMSMKPGHAYELYKKWGTCLRGMQQEPSIYFDDDMLEEYLHHAHDIPLHEHIGPDPELVAMLERMDPTIPKYVFTASVKHHAERCLELLGVGHFFEDIIDVRAVDWVTKHDEEAYVAAMKIAKCDDPSACLFLDDSVSNVKTAKKVGWRTVLVGKHHRDCGSEIVCEEADHAIHRIHELPDVLGHLFVEDAVPK</sequence>
<gene>
    <name evidence="1" type="ORF">MICPUCDRAFT_56019</name>
</gene>
<dbReference type="OMA" id="LWETHEK"/>
<dbReference type="GO" id="GO:0006206">
    <property type="term" value="P:pyrimidine nucleobase metabolic process"/>
    <property type="evidence" value="ECO:0007669"/>
    <property type="project" value="TreeGrafter"/>
</dbReference>
<dbReference type="SFLD" id="SFLDG01132">
    <property type="entry name" value="C1.5.3:_5'-Nucleotidase_Like"/>
    <property type="match status" value="1"/>
</dbReference>
<dbReference type="GO" id="GO:0009166">
    <property type="term" value="P:nucleotide catabolic process"/>
    <property type="evidence" value="ECO:0007669"/>
    <property type="project" value="TreeGrafter"/>
</dbReference>
<dbReference type="InterPro" id="IPR036412">
    <property type="entry name" value="HAD-like_sf"/>
</dbReference>
<dbReference type="NCBIfam" id="TIGR01509">
    <property type="entry name" value="HAD-SF-IA-v3"/>
    <property type="match status" value="1"/>
</dbReference>
<dbReference type="GeneID" id="9682087"/>
<keyword evidence="2" id="KW-1185">Reference proteome</keyword>
<dbReference type="OrthoDB" id="1065058at2759"/>